<evidence type="ECO:0000313" key="2">
    <source>
        <dbReference type="EMBL" id="NCU50863.1"/>
    </source>
</evidence>
<gene>
    <name evidence="2" type="ORF">EBX29_03740</name>
</gene>
<reference evidence="2" key="1">
    <citation type="submission" date="2018-10" db="EMBL/GenBank/DDBJ databases">
        <title>Iterative Subtractive Binning of Freshwater Chronoseries Metagenomes Recovers Nearly Complete Genomes from over Four Hundred Novel Species.</title>
        <authorList>
            <person name="Rodriguez-R L.M."/>
            <person name="Tsementzi D."/>
            <person name="Luo C."/>
            <person name="Konstantinidis K.T."/>
        </authorList>
    </citation>
    <scope>NUCLEOTIDE SEQUENCE</scope>
    <source>
        <strain evidence="2">WB8_1A_003</strain>
    </source>
</reference>
<proteinExistence type="predicted"/>
<dbReference type="InterPro" id="IPR038454">
    <property type="entry name" value="DnaA_N_sf"/>
</dbReference>
<dbReference type="Proteomes" id="UP000699985">
    <property type="component" value="Unassembled WGS sequence"/>
</dbReference>
<dbReference type="Pfam" id="PF11638">
    <property type="entry name" value="DnaA_N"/>
    <property type="match status" value="1"/>
</dbReference>
<name>A0A966HQH1_9PROT</name>
<evidence type="ECO:0000313" key="3">
    <source>
        <dbReference type="Proteomes" id="UP000699985"/>
    </source>
</evidence>
<dbReference type="Gene3D" id="3.30.300.180">
    <property type="match status" value="1"/>
</dbReference>
<dbReference type="InterPro" id="IPR024633">
    <property type="entry name" value="DnaA_N_dom"/>
</dbReference>
<feature type="non-terminal residue" evidence="2">
    <location>
        <position position="156"/>
    </location>
</feature>
<comment type="caution">
    <text evidence="2">The sequence shown here is derived from an EMBL/GenBank/DDBJ whole genome shotgun (WGS) entry which is preliminary data.</text>
</comment>
<protein>
    <submittedName>
        <fullName evidence="2">Chromosomal replication initiator protein DnaA</fullName>
    </submittedName>
</protein>
<evidence type="ECO:0000259" key="1">
    <source>
        <dbReference type="Pfam" id="PF11638"/>
    </source>
</evidence>
<dbReference type="EMBL" id="RGMI01000202">
    <property type="protein sequence ID" value="NCU50863.1"/>
    <property type="molecule type" value="Genomic_DNA"/>
</dbReference>
<sequence length="156" mass="18180">MTNQTSLKDNFSNDKARWDSLQQSLLGLYGKDVYTSWLQNISFTKINFNTLVLNVKTRFIRDWIVAHYADKILDLYKKQDANITRIEFQISERVETKSNSKSNVIDFEKKDFIQDSGSYGLSKIDERLVFDNFIVGKSNELAFTAANRIIDNLNKY</sequence>
<feature type="domain" description="DnaA N-terminal" evidence="1">
    <location>
        <begin position="17"/>
        <end position="76"/>
    </location>
</feature>
<dbReference type="AlphaFoldDB" id="A0A966HQH1"/>
<accession>A0A966HQH1</accession>
<organism evidence="2 3">
    <name type="scientific">Candidatus Fonsibacter lacus</name>
    <dbReference type="NCBI Taxonomy" id="2576439"/>
    <lineage>
        <taxon>Bacteria</taxon>
        <taxon>Pseudomonadati</taxon>
        <taxon>Pseudomonadota</taxon>
        <taxon>Alphaproteobacteria</taxon>
        <taxon>Candidatus Pelagibacterales</taxon>
        <taxon>Candidatus Pelagibacterales incertae sedis</taxon>
        <taxon>Candidatus Fonsibacter</taxon>
    </lineage>
</organism>